<evidence type="ECO:0000256" key="1">
    <source>
        <dbReference type="ARBA" id="ARBA00022737"/>
    </source>
</evidence>
<dbReference type="InterPro" id="IPR058922">
    <property type="entry name" value="WHD_DRP"/>
</dbReference>
<gene>
    <name evidence="9" type="ORF">TAV2_LOCUS6356</name>
</gene>
<evidence type="ECO:0000259" key="5">
    <source>
        <dbReference type="Pfam" id="PF00931"/>
    </source>
</evidence>
<dbReference type="PANTHER" id="PTHR36766:SF40">
    <property type="entry name" value="DISEASE RESISTANCE PROTEIN RGA3"/>
    <property type="match status" value="1"/>
</dbReference>
<evidence type="ECO:0000259" key="7">
    <source>
        <dbReference type="Pfam" id="PF23559"/>
    </source>
</evidence>
<evidence type="ECO:0000313" key="9">
    <source>
        <dbReference type="EMBL" id="CAH2047441.1"/>
    </source>
</evidence>
<evidence type="ECO:0000256" key="4">
    <source>
        <dbReference type="ARBA" id="ARBA00022840"/>
    </source>
</evidence>
<dbReference type="PRINTS" id="PR00364">
    <property type="entry name" value="DISEASERSIST"/>
</dbReference>
<reference evidence="9 10" key="1">
    <citation type="submission" date="2022-03" db="EMBL/GenBank/DDBJ databases">
        <authorList>
            <person name="Nunn A."/>
            <person name="Chopra R."/>
            <person name="Nunn A."/>
            <person name="Contreras Garrido A."/>
        </authorList>
    </citation>
    <scope>NUCLEOTIDE SEQUENCE [LARGE SCALE GENOMIC DNA]</scope>
</reference>
<sequence>MDKIVIVDDTFISWFRKRVMAETLLSFGVQQLWNLLVRETNRFNGVDEQITELKSDINLLRSFLKDAETKQHASALVRNCVEEIKEIVFDTEDIIETFILHEELKKTSGVRRRMRKISRTVVDRWVVASEMEGIRKRISKVIRDMQSFGVQQVIIDGGETLHSLQERQREMRHSFPSDNESNFVGLEPNVKKLVGYLVNEDSIQVACICGMGGIGKSTLARQVFNHEMVKNFFDGVVWVCVSQHFTRQYVWGTILQKLSSEYDEERVASMTEDELQENIFRSLEASNYLIVLDDMWKEEDWDRIKKVFPPTKGWKILLTSRNEGVALHVDPRCIIVKPECLTVEESWTLFKVIAFPRKGTTELKVDEMEEMGRQMIQQTGGLPLAVKVLGGILASQKTLLEWKRVYQNISSRIVGGTSFNDRNISSVYHVLHLSFEELPAYLKHCFLYLAHFPEDDPIDVEELSYYWAAEGIPRPRYYDGATIRDVGDGYIEELVKRNMVIAERDAGTSRFETCQLHDMMREVCLREAEDENFLQIFQERRSTVASVANSQSPFRPRRVVIPEWFPTFRLENPKVRSLLCSTGAKKKYFLRHGYKKMDSGFSFKKLELIRVLDLSWVWFDGLQLPSGIGKLIHLRYLSLFQSTIRFLPSSMRNLKLLIYLNLAGTFSTHVVNMLTFLKEMRELVYLCLPGSMHQKEKLELTNLVNLETLENFSTEHGSLSDLQGMTRLRALSIHIKGQGFTMEALISSLRELRHLEHLSVTDWCKANASTNEIVLDYINLKQLKLVIYMPRLLVDQQLPSHLTTITLSHCRFETDPMPILEKLLHLKEVSLCSQSFCGMRMVCSSGGFPRLQKLTLWGLEELEEWIVEEGSMPLLHSLEIWSCKKLKEVPEGLRFITSLKDLSCHGMGEEWKVRLSEGGEDYYKVQRIPSVRYVEKVHIEKTRLWAM</sequence>
<evidence type="ECO:0008006" key="11">
    <source>
        <dbReference type="Google" id="ProtNLM"/>
    </source>
</evidence>
<dbReference type="GO" id="GO:0006952">
    <property type="term" value="P:defense response"/>
    <property type="evidence" value="ECO:0007669"/>
    <property type="project" value="UniProtKB-KW"/>
</dbReference>
<evidence type="ECO:0000313" key="10">
    <source>
        <dbReference type="Proteomes" id="UP000836841"/>
    </source>
</evidence>
<dbReference type="InterPro" id="IPR042197">
    <property type="entry name" value="Apaf_helical"/>
</dbReference>
<dbReference type="InterPro" id="IPR055414">
    <property type="entry name" value="LRR_R13L4/SHOC2-like"/>
</dbReference>
<organism evidence="9 10">
    <name type="scientific">Thlaspi arvense</name>
    <name type="common">Field penny-cress</name>
    <dbReference type="NCBI Taxonomy" id="13288"/>
    <lineage>
        <taxon>Eukaryota</taxon>
        <taxon>Viridiplantae</taxon>
        <taxon>Streptophyta</taxon>
        <taxon>Embryophyta</taxon>
        <taxon>Tracheophyta</taxon>
        <taxon>Spermatophyta</taxon>
        <taxon>Magnoliopsida</taxon>
        <taxon>eudicotyledons</taxon>
        <taxon>Gunneridae</taxon>
        <taxon>Pentapetalae</taxon>
        <taxon>rosids</taxon>
        <taxon>malvids</taxon>
        <taxon>Brassicales</taxon>
        <taxon>Brassicaceae</taxon>
        <taxon>Thlaspideae</taxon>
        <taxon>Thlaspi</taxon>
    </lineage>
</organism>
<dbReference type="GO" id="GO:0005524">
    <property type="term" value="F:ATP binding"/>
    <property type="evidence" value="ECO:0007669"/>
    <property type="project" value="UniProtKB-KW"/>
</dbReference>
<dbReference type="InterPro" id="IPR032675">
    <property type="entry name" value="LRR_dom_sf"/>
</dbReference>
<dbReference type="Gene3D" id="1.20.5.4130">
    <property type="match status" value="1"/>
</dbReference>
<dbReference type="Gene3D" id="1.10.10.10">
    <property type="entry name" value="Winged helix-like DNA-binding domain superfamily/Winged helix DNA-binding domain"/>
    <property type="match status" value="1"/>
</dbReference>
<dbReference type="SUPFAM" id="SSF52058">
    <property type="entry name" value="L domain-like"/>
    <property type="match status" value="1"/>
</dbReference>
<feature type="domain" description="Disease resistance N-terminal" evidence="6">
    <location>
        <begin position="25"/>
        <end position="110"/>
    </location>
</feature>
<dbReference type="Gene3D" id="1.10.8.430">
    <property type="entry name" value="Helical domain of apoptotic protease-activating factors"/>
    <property type="match status" value="1"/>
</dbReference>
<evidence type="ECO:0000259" key="6">
    <source>
        <dbReference type="Pfam" id="PF18052"/>
    </source>
</evidence>
<feature type="domain" description="Disease resistance protein winged helix" evidence="7">
    <location>
        <begin position="452"/>
        <end position="523"/>
    </location>
</feature>
<keyword evidence="1" id="KW-0677">Repeat</keyword>
<dbReference type="InterPro" id="IPR027417">
    <property type="entry name" value="P-loop_NTPase"/>
</dbReference>
<dbReference type="GO" id="GO:0043531">
    <property type="term" value="F:ADP binding"/>
    <property type="evidence" value="ECO:0007669"/>
    <property type="project" value="InterPro"/>
</dbReference>
<dbReference type="Pfam" id="PF18052">
    <property type="entry name" value="Rx_N"/>
    <property type="match status" value="1"/>
</dbReference>
<protein>
    <recommendedName>
        <fullName evidence="11">Disease resistance protein</fullName>
    </recommendedName>
</protein>
<dbReference type="Pfam" id="PF00931">
    <property type="entry name" value="NB-ARC"/>
    <property type="match status" value="1"/>
</dbReference>
<keyword evidence="3" id="KW-0611">Plant defense</keyword>
<dbReference type="FunFam" id="1.10.10.10:FF:000322">
    <property type="entry name" value="Probable disease resistance protein At1g63360"/>
    <property type="match status" value="1"/>
</dbReference>
<dbReference type="Gene3D" id="3.40.50.300">
    <property type="entry name" value="P-loop containing nucleotide triphosphate hydrolases"/>
    <property type="match status" value="1"/>
</dbReference>
<proteinExistence type="predicted"/>
<keyword evidence="4" id="KW-0067">ATP-binding</keyword>
<dbReference type="InterPro" id="IPR036388">
    <property type="entry name" value="WH-like_DNA-bd_sf"/>
</dbReference>
<accession>A0AAU9RTJ3</accession>
<evidence type="ECO:0000256" key="2">
    <source>
        <dbReference type="ARBA" id="ARBA00022741"/>
    </source>
</evidence>
<feature type="domain" description="NB-ARC" evidence="5">
    <location>
        <begin position="188"/>
        <end position="358"/>
    </location>
</feature>
<dbReference type="EMBL" id="OU466858">
    <property type="protein sequence ID" value="CAH2047441.1"/>
    <property type="molecule type" value="Genomic_DNA"/>
</dbReference>
<dbReference type="Gene3D" id="3.80.10.10">
    <property type="entry name" value="Ribonuclease Inhibitor"/>
    <property type="match status" value="1"/>
</dbReference>
<dbReference type="InterPro" id="IPR041118">
    <property type="entry name" value="Rx_N"/>
</dbReference>
<dbReference type="FunFam" id="1.10.8.430:FF:000003">
    <property type="entry name" value="Probable disease resistance protein At5g66910"/>
    <property type="match status" value="1"/>
</dbReference>
<dbReference type="SUPFAM" id="SSF52540">
    <property type="entry name" value="P-loop containing nucleoside triphosphate hydrolases"/>
    <property type="match status" value="1"/>
</dbReference>
<dbReference type="Pfam" id="PF23559">
    <property type="entry name" value="WHD_DRP"/>
    <property type="match status" value="1"/>
</dbReference>
<keyword evidence="10" id="KW-1185">Reference proteome</keyword>
<dbReference type="InterPro" id="IPR002182">
    <property type="entry name" value="NB-ARC"/>
</dbReference>
<name>A0AAU9RTJ3_THLAR</name>
<keyword evidence="2" id="KW-0547">Nucleotide-binding</keyword>
<feature type="domain" description="Disease resistance R13L4/SHOC-2-like LRR" evidence="8">
    <location>
        <begin position="601"/>
        <end position="905"/>
    </location>
</feature>
<evidence type="ECO:0000259" key="8">
    <source>
        <dbReference type="Pfam" id="PF23598"/>
    </source>
</evidence>
<dbReference type="PANTHER" id="PTHR36766">
    <property type="entry name" value="PLANT BROAD-SPECTRUM MILDEW RESISTANCE PROTEIN RPW8"/>
    <property type="match status" value="1"/>
</dbReference>
<dbReference type="CDD" id="cd14798">
    <property type="entry name" value="RX-CC_like"/>
    <property type="match status" value="1"/>
</dbReference>
<dbReference type="Pfam" id="PF23598">
    <property type="entry name" value="LRR_14"/>
    <property type="match status" value="1"/>
</dbReference>
<dbReference type="FunFam" id="3.40.50.300:FF:001091">
    <property type="entry name" value="Probable disease resistance protein At1g61300"/>
    <property type="match status" value="1"/>
</dbReference>
<dbReference type="AlphaFoldDB" id="A0AAU9RTJ3"/>
<dbReference type="Proteomes" id="UP000836841">
    <property type="component" value="Chromosome 2"/>
</dbReference>
<evidence type="ECO:0000256" key="3">
    <source>
        <dbReference type="ARBA" id="ARBA00022821"/>
    </source>
</evidence>
<dbReference type="InterPro" id="IPR038005">
    <property type="entry name" value="RX-like_CC"/>
</dbReference>
<dbReference type="GO" id="GO:0051707">
    <property type="term" value="P:response to other organism"/>
    <property type="evidence" value="ECO:0007669"/>
    <property type="project" value="UniProtKB-ARBA"/>
</dbReference>